<evidence type="ECO:0000256" key="5">
    <source>
        <dbReference type="ARBA" id="ARBA00022884"/>
    </source>
</evidence>
<keyword evidence="5 7" id="KW-0694">RNA-binding</keyword>
<evidence type="ECO:0000256" key="1">
    <source>
        <dbReference type="ARBA" id="ARBA00004123"/>
    </source>
</evidence>
<comment type="similarity">
    <text evidence="2 7">Belongs to the C1D family.</text>
</comment>
<dbReference type="EMBL" id="JBFDAA010000006">
    <property type="protein sequence ID" value="KAL1131510.1"/>
    <property type="molecule type" value="Genomic_DNA"/>
</dbReference>
<evidence type="ECO:0000313" key="9">
    <source>
        <dbReference type="EMBL" id="KAL1131510.1"/>
    </source>
</evidence>
<dbReference type="Proteomes" id="UP001558652">
    <property type="component" value="Unassembled WGS sequence"/>
</dbReference>
<keyword evidence="4 7" id="KW-0698">rRNA processing</keyword>
<accession>A0ABD0YJQ6</accession>
<dbReference type="PANTHER" id="PTHR15341">
    <property type="entry name" value="SUN-COR STEROID HORMONE RECEPTOR CO-REPRESSOR"/>
    <property type="match status" value="1"/>
</dbReference>
<keyword evidence="7" id="KW-0963">Cytoplasm</keyword>
<evidence type="ECO:0000256" key="6">
    <source>
        <dbReference type="ARBA" id="ARBA00023242"/>
    </source>
</evidence>
<feature type="region of interest" description="Disordered" evidence="8">
    <location>
        <begin position="127"/>
        <end position="148"/>
    </location>
</feature>
<comment type="caution">
    <text evidence="9">The sequence shown here is derived from an EMBL/GenBank/DDBJ whole genome shotgun (WGS) entry which is preliminary data.</text>
</comment>
<evidence type="ECO:0000256" key="2">
    <source>
        <dbReference type="ARBA" id="ARBA00009154"/>
    </source>
</evidence>
<keyword evidence="7" id="KW-0238">DNA-binding</keyword>
<evidence type="ECO:0000256" key="3">
    <source>
        <dbReference type="ARBA" id="ARBA00015212"/>
    </source>
</evidence>
<comment type="subcellular location">
    <subcellularLocation>
        <location evidence="7">Cytoplasm</location>
    </subcellularLocation>
    <subcellularLocation>
        <location evidence="7">Nucleus</location>
        <location evidence="7">Nucleolus</location>
    </subcellularLocation>
    <subcellularLocation>
        <location evidence="1 7">Nucleus</location>
    </subcellularLocation>
</comment>
<sequence>MCEAANEKEEVDAVKLQEDDNQVDRTVKDLEGKLDSIKQCLTPFCTADLYNSLSIEDRVKHDLFFSFALTSLYWIYLKTEGIDPKENVAGSEIDRLKEYMGRARSIKERKTMPRLDKDAAKRFVRNGLWTPGQPIRNNKRKRFEEDDD</sequence>
<dbReference type="InterPro" id="IPR007146">
    <property type="entry name" value="Sas10/Utp3/C1D"/>
</dbReference>
<reference evidence="9 10" key="1">
    <citation type="submission" date="2024-07" db="EMBL/GenBank/DDBJ databases">
        <title>Chromosome-level genome assembly of the water stick insect Ranatra chinensis (Heteroptera: Nepidae).</title>
        <authorList>
            <person name="Liu X."/>
        </authorList>
    </citation>
    <scope>NUCLEOTIDE SEQUENCE [LARGE SCALE GENOMIC DNA]</scope>
    <source>
        <strain evidence="9">Cailab_2021Rc</strain>
        <tissue evidence="9">Muscle</tissue>
    </source>
</reference>
<protein>
    <recommendedName>
        <fullName evidence="3 7">Nuclear nucleic acid-binding protein C1D</fullName>
    </recommendedName>
</protein>
<dbReference type="GO" id="GO:0005737">
    <property type="term" value="C:cytoplasm"/>
    <property type="evidence" value="ECO:0007669"/>
    <property type="project" value="UniProtKB-SubCell"/>
</dbReference>
<dbReference type="GO" id="GO:0003723">
    <property type="term" value="F:RNA binding"/>
    <property type="evidence" value="ECO:0007669"/>
    <property type="project" value="UniProtKB-UniRule"/>
</dbReference>
<dbReference type="PANTHER" id="PTHR15341:SF3">
    <property type="entry name" value="NUCLEAR NUCLEIC ACID-BINDING PROTEIN C1D"/>
    <property type="match status" value="1"/>
</dbReference>
<dbReference type="InterPro" id="IPR011082">
    <property type="entry name" value="Exosome-assoc_fac/DNA_repair"/>
</dbReference>
<keyword evidence="10" id="KW-1185">Reference proteome</keyword>
<evidence type="ECO:0000256" key="7">
    <source>
        <dbReference type="RuleBase" id="RU368003"/>
    </source>
</evidence>
<keyword evidence="6 7" id="KW-0539">Nucleus</keyword>
<organism evidence="9 10">
    <name type="scientific">Ranatra chinensis</name>
    <dbReference type="NCBI Taxonomy" id="642074"/>
    <lineage>
        <taxon>Eukaryota</taxon>
        <taxon>Metazoa</taxon>
        <taxon>Ecdysozoa</taxon>
        <taxon>Arthropoda</taxon>
        <taxon>Hexapoda</taxon>
        <taxon>Insecta</taxon>
        <taxon>Pterygota</taxon>
        <taxon>Neoptera</taxon>
        <taxon>Paraneoptera</taxon>
        <taxon>Hemiptera</taxon>
        <taxon>Heteroptera</taxon>
        <taxon>Panheteroptera</taxon>
        <taxon>Nepomorpha</taxon>
        <taxon>Nepidae</taxon>
        <taxon>Ranatrinae</taxon>
        <taxon>Ranatra</taxon>
    </lineage>
</organism>
<dbReference type="GO" id="GO:0005730">
    <property type="term" value="C:nucleolus"/>
    <property type="evidence" value="ECO:0007669"/>
    <property type="project" value="UniProtKB-SubCell"/>
</dbReference>
<evidence type="ECO:0000313" key="10">
    <source>
        <dbReference type="Proteomes" id="UP001558652"/>
    </source>
</evidence>
<gene>
    <name evidence="9" type="ORF">AAG570_011127</name>
</gene>
<dbReference type="AlphaFoldDB" id="A0ABD0YJQ6"/>
<proteinExistence type="inferred from homology"/>
<dbReference type="Pfam" id="PF04000">
    <property type="entry name" value="Sas10_Utp3"/>
    <property type="match status" value="1"/>
</dbReference>
<name>A0ABD0YJQ6_9HEMI</name>
<dbReference type="GO" id="GO:0006364">
    <property type="term" value="P:rRNA processing"/>
    <property type="evidence" value="ECO:0007669"/>
    <property type="project" value="UniProtKB-KW"/>
</dbReference>
<dbReference type="GO" id="GO:0003677">
    <property type="term" value="F:DNA binding"/>
    <property type="evidence" value="ECO:0007669"/>
    <property type="project" value="UniProtKB-KW"/>
</dbReference>
<evidence type="ECO:0000256" key="8">
    <source>
        <dbReference type="SAM" id="MobiDB-lite"/>
    </source>
</evidence>
<evidence type="ECO:0000256" key="4">
    <source>
        <dbReference type="ARBA" id="ARBA00022552"/>
    </source>
</evidence>
<comment type="subunit">
    <text evidence="7">Monomer and homodimer.</text>
</comment>
<comment type="function">
    <text evidence="7">Plays a role in the recruitment of the exosome to pre-rRNA to mediate the 3'-5' end processing of the 5.8S rRNA.</text>
</comment>